<sequence length="546" mass="60145">MNKIKSALLSTAVLSMAFLTNSAMADQQSDALVTKTPFDEVSKSFEVMSQKTKDCKDITRIDVAVWSEEDGQDDLKWYNTTDVINGQAKVKVNLADYGNRAGSYITHVYTTYSDGRVSGTALESLKISPKAPQVSVKNGALQLSTDINAPSNGTIKYAVWSEENDQDDLRWYDDSGKGITRIDLNNHKGYGRYFVHTYLAQDGKLTAINGQDIIIDKQEISYQIVQTSDKTYDVLINDVPEYITSITVPVWSTVNNQDDLKWYKATKVGDNSYKATIQLSNHGFDTGTYGVHIYGDNSITNSFEALSGTPGFHVDQISGLENPEVGISNVNTANGSFKVNVTEKAMSKRVSKLKVQVTSKSNPQKTKTYEAGTSSYGKISQSIDLKSINNQADTFSVVATVIYSDNSTATFNLSDQNYKPNATPSPRITTYINETNTYPVGQCTWAVKSLAPWIPNWLGNAGGWAVNARAKGFRVGTTPRVGSIVVWPHDGNGYGHVAYVTDVSSNTRIQVKESNYAGKQYIGNFRGWFNPLDSFWGGDVSYIYPD</sequence>
<feature type="chain" id="PRO_5010318039" evidence="1">
    <location>
        <begin position="26"/>
        <end position="546"/>
    </location>
</feature>
<organism evidence="3 4">
    <name type="scientific">Streptococcus equinus</name>
    <name type="common">Streptococcus bovis</name>
    <dbReference type="NCBI Taxonomy" id="1335"/>
    <lineage>
        <taxon>Bacteria</taxon>
        <taxon>Bacillati</taxon>
        <taxon>Bacillota</taxon>
        <taxon>Bacilli</taxon>
        <taxon>Lactobacillales</taxon>
        <taxon>Streptococcaceae</taxon>
        <taxon>Streptococcus</taxon>
    </lineage>
</organism>
<dbReference type="Gene3D" id="2.60.40.3760">
    <property type="match status" value="3"/>
</dbReference>
<protein>
    <submittedName>
        <fullName evidence="3">Surface antigen</fullName>
    </submittedName>
</protein>
<dbReference type="EMBL" id="FNKE01000001">
    <property type="protein sequence ID" value="SDQ17777.1"/>
    <property type="molecule type" value="Genomic_DNA"/>
</dbReference>
<dbReference type="Gene3D" id="3.90.1720.10">
    <property type="entry name" value="endopeptidase domain like (from Nostoc punctiforme)"/>
    <property type="match status" value="1"/>
</dbReference>
<evidence type="ECO:0000313" key="4">
    <source>
        <dbReference type="Proteomes" id="UP000182870"/>
    </source>
</evidence>
<dbReference type="Proteomes" id="UP000182870">
    <property type="component" value="Unassembled WGS sequence"/>
</dbReference>
<name>A0A1H0YRD9_STREI</name>
<feature type="signal peptide" evidence="1">
    <location>
        <begin position="1"/>
        <end position="25"/>
    </location>
</feature>
<gene>
    <name evidence="3" type="ORF">SAMN05216392_0827</name>
</gene>
<dbReference type="InterPro" id="IPR013688">
    <property type="entry name" value="GBS_Bsp-like"/>
</dbReference>
<dbReference type="AlphaFoldDB" id="A0A1H0YRD9"/>
<keyword evidence="1" id="KW-0732">Signal</keyword>
<dbReference type="PROSITE" id="PS50911">
    <property type="entry name" value="CHAP"/>
    <property type="match status" value="1"/>
</dbReference>
<evidence type="ECO:0000256" key="1">
    <source>
        <dbReference type="SAM" id="SignalP"/>
    </source>
</evidence>
<reference evidence="3 4" key="1">
    <citation type="submission" date="2016-10" db="EMBL/GenBank/DDBJ databases">
        <authorList>
            <person name="de Groot N.N."/>
        </authorList>
    </citation>
    <scope>NUCLEOTIDE SEQUENCE [LARGE SCALE GENOMIC DNA]</scope>
    <source>
        <strain evidence="3 4">Sb05</strain>
    </source>
</reference>
<dbReference type="RefSeq" id="WP_074560539.1">
    <property type="nucleotide sequence ID" value="NZ_FNKE01000001.1"/>
</dbReference>
<dbReference type="InterPro" id="IPR009148">
    <property type="entry name" value="PcsB-like"/>
</dbReference>
<evidence type="ECO:0000313" key="3">
    <source>
        <dbReference type="EMBL" id="SDQ17777.1"/>
    </source>
</evidence>
<accession>A0A1H0YRD9</accession>
<dbReference type="InterPro" id="IPR038765">
    <property type="entry name" value="Papain-like_cys_pep_sf"/>
</dbReference>
<proteinExistence type="predicted"/>
<dbReference type="PRINTS" id="PR01852">
    <property type="entry name" value="SIBAPROTEIN"/>
</dbReference>
<dbReference type="Pfam" id="PF05257">
    <property type="entry name" value="CHAP"/>
    <property type="match status" value="1"/>
</dbReference>
<dbReference type="SUPFAM" id="SSF54001">
    <property type="entry name" value="Cysteine proteinases"/>
    <property type="match status" value="1"/>
</dbReference>
<evidence type="ECO:0000259" key="2">
    <source>
        <dbReference type="PROSITE" id="PS50911"/>
    </source>
</evidence>
<dbReference type="InterPro" id="IPR007921">
    <property type="entry name" value="CHAP_dom"/>
</dbReference>
<feature type="domain" description="Peptidase C51" evidence="2">
    <location>
        <begin position="418"/>
        <end position="544"/>
    </location>
</feature>
<dbReference type="Pfam" id="PF08481">
    <property type="entry name" value="GBS_Bsp-like"/>
    <property type="match status" value="3"/>
</dbReference>